<feature type="region of interest" description="Disordered" evidence="1">
    <location>
        <begin position="49"/>
        <end position="71"/>
    </location>
</feature>
<reference evidence="2 3" key="1">
    <citation type="journal article" date="2015" name="Stand. Genomic Sci.">
        <title>Genomic Encyclopedia of Bacterial and Archaeal Type Strains, Phase III: the genomes of soil and plant-associated and newly described type strains.</title>
        <authorList>
            <person name="Whitman W.B."/>
            <person name="Woyke T."/>
            <person name="Klenk H.P."/>
            <person name="Zhou Y."/>
            <person name="Lilburn T.G."/>
            <person name="Beck B.J."/>
            <person name="De Vos P."/>
            <person name="Vandamme P."/>
            <person name="Eisen J.A."/>
            <person name="Garrity G."/>
            <person name="Hugenholtz P."/>
            <person name="Kyrpides N.C."/>
        </authorList>
    </citation>
    <scope>NUCLEOTIDE SEQUENCE [LARGE SCALE GENOMIC DNA]</scope>
    <source>
        <strain evidence="2 3">VKM Ac-2538</strain>
    </source>
</reference>
<gene>
    <name evidence="2" type="ORF">EV644_104515</name>
</gene>
<dbReference type="Proteomes" id="UP000295818">
    <property type="component" value="Unassembled WGS sequence"/>
</dbReference>
<evidence type="ECO:0000313" key="3">
    <source>
        <dbReference type="Proteomes" id="UP000295818"/>
    </source>
</evidence>
<comment type="caution">
    <text evidence="2">The sequence shown here is derived from an EMBL/GenBank/DDBJ whole genome shotgun (WGS) entry which is preliminary data.</text>
</comment>
<proteinExistence type="predicted"/>
<keyword evidence="3" id="KW-1185">Reference proteome</keyword>
<accession>A0ABY2BPI7</accession>
<protein>
    <submittedName>
        <fullName evidence="2">Uncharacterized protein</fullName>
    </submittedName>
</protein>
<dbReference type="EMBL" id="SLWM01000004">
    <property type="protein sequence ID" value="TCO26011.1"/>
    <property type="molecule type" value="Genomic_DNA"/>
</dbReference>
<sequence length="71" mass="8302">MMRRRHDQRSRRPKQQLESDVVATRLLWLLAVIRRGPTPHHDAELADDQLLDQLTTPAPGKDNPTRCRLPR</sequence>
<evidence type="ECO:0000256" key="1">
    <source>
        <dbReference type="SAM" id="MobiDB-lite"/>
    </source>
</evidence>
<evidence type="ECO:0000313" key="2">
    <source>
        <dbReference type="EMBL" id="TCO26011.1"/>
    </source>
</evidence>
<organism evidence="2 3">
    <name type="scientific">Kribbella orskensis</name>
    <dbReference type="NCBI Taxonomy" id="2512216"/>
    <lineage>
        <taxon>Bacteria</taxon>
        <taxon>Bacillati</taxon>
        <taxon>Actinomycetota</taxon>
        <taxon>Actinomycetes</taxon>
        <taxon>Propionibacteriales</taxon>
        <taxon>Kribbellaceae</taxon>
        <taxon>Kribbella</taxon>
    </lineage>
</organism>
<dbReference type="RefSeq" id="WP_132188823.1">
    <property type="nucleotide sequence ID" value="NZ_SLWM01000004.1"/>
</dbReference>
<name>A0ABY2BPI7_9ACTN</name>